<dbReference type="InterPro" id="IPR027417">
    <property type="entry name" value="P-loop_NTPase"/>
</dbReference>
<protein>
    <recommendedName>
        <fullName evidence="4">ATP-binding protein</fullName>
    </recommendedName>
</protein>
<gene>
    <name evidence="2" type="ORF">GCM10012286_42000</name>
</gene>
<dbReference type="RefSeq" id="WP_189175155.1">
    <property type="nucleotide sequence ID" value="NZ_BMNG01000009.1"/>
</dbReference>
<name>A0ABQ2M7R1_9ACTN</name>
<evidence type="ECO:0000313" key="2">
    <source>
        <dbReference type="EMBL" id="GGO47822.1"/>
    </source>
</evidence>
<evidence type="ECO:0000313" key="3">
    <source>
        <dbReference type="Proteomes" id="UP000656881"/>
    </source>
</evidence>
<dbReference type="SUPFAM" id="SSF48452">
    <property type="entry name" value="TPR-like"/>
    <property type="match status" value="1"/>
</dbReference>
<dbReference type="SUPFAM" id="SSF52540">
    <property type="entry name" value="P-loop containing nucleoside triphosphate hydrolases"/>
    <property type="match status" value="1"/>
</dbReference>
<evidence type="ECO:0000256" key="1">
    <source>
        <dbReference type="SAM" id="MobiDB-lite"/>
    </source>
</evidence>
<sequence length="750" mass="79599">MDPISAGVTWTLAAVATGMAGEVGKQLHLLVGGLFGGRTRAPDRSTELTALAPQLLEAARRDPVVAARLAELQGLAQRTFQEPVVLSVAPPPPPIRTFVDRQKPLGALRREALRKHDGRPRRALLYGPEGIGTTGLAVQFAAGAHDRYPDGRLYVDLADGHTGTGLDAEAALRSALRGLGVPDTDIPPGPADRAALFQRLVDGRRMLVILDHAHSAAQVGPLLAASADVFTVVVARRRLPGVDAEAIAVEPLSRRHSLQLLKEASGADVAARLGPALPATLARCGGSPYALWATAAQCEAGLLPGAGARTGAPTGGGSGDDSTYDDSTYGGSVTGEDAFLDLLDDIYRTLDPGLARLYRRGALWPWPAFTAGPVAAAAELDEAVAVAGLDRLVELRLLEPAGPGRYRYRPLVLRHAERMASRDDRSAGCSQALNRTVQWYLRFAVQADLDALPERWHLGAAYQQATRGTYPDRGRALAALVDELGNLVQAVLVAREFGFGDTACSLTEALWAVQLKAGRHETLLPALRAAAQVADTVCPGTKMAGRMHTYLASALIETLGFDEAEREAEAALVAERRAGHLRGQATAVETLGRIKLARWDFQGADALFVESGRIADGIGPDDEGHADLERIRALLQRFRGRAQRGIALRENLPLDEAEARLKDAMRFFDEHGERYNGARARTDLAELYVLSGRRDAALPLIDWALEALAGENAGYHLAYLRALRDGGGDGSSGVGDPNAGGDGSAGVTAT</sequence>
<dbReference type="Proteomes" id="UP000656881">
    <property type="component" value="Unassembled WGS sequence"/>
</dbReference>
<proteinExistence type="predicted"/>
<dbReference type="Gene3D" id="1.25.40.10">
    <property type="entry name" value="Tetratricopeptide repeat domain"/>
    <property type="match status" value="1"/>
</dbReference>
<reference evidence="3" key="1">
    <citation type="journal article" date="2019" name="Int. J. Syst. Evol. Microbiol.">
        <title>The Global Catalogue of Microorganisms (GCM) 10K type strain sequencing project: providing services to taxonomists for standard genome sequencing and annotation.</title>
        <authorList>
            <consortium name="The Broad Institute Genomics Platform"/>
            <consortium name="The Broad Institute Genome Sequencing Center for Infectious Disease"/>
            <person name="Wu L."/>
            <person name="Ma J."/>
        </authorList>
    </citation>
    <scope>NUCLEOTIDE SEQUENCE [LARGE SCALE GENOMIC DNA]</scope>
    <source>
        <strain evidence="3">CGMCC 4.7349</strain>
    </source>
</reference>
<dbReference type="InterPro" id="IPR011990">
    <property type="entry name" value="TPR-like_helical_dom_sf"/>
</dbReference>
<accession>A0ABQ2M7R1</accession>
<feature type="compositionally biased region" description="Gly residues" evidence="1">
    <location>
        <begin position="729"/>
        <end position="744"/>
    </location>
</feature>
<comment type="caution">
    <text evidence="2">The sequence shown here is derived from an EMBL/GenBank/DDBJ whole genome shotgun (WGS) entry which is preliminary data.</text>
</comment>
<dbReference type="Gene3D" id="3.40.50.300">
    <property type="entry name" value="P-loop containing nucleotide triphosphate hydrolases"/>
    <property type="match status" value="1"/>
</dbReference>
<evidence type="ECO:0008006" key="4">
    <source>
        <dbReference type="Google" id="ProtNLM"/>
    </source>
</evidence>
<feature type="region of interest" description="Disordered" evidence="1">
    <location>
        <begin position="309"/>
        <end position="328"/>
    </location>
</feature>
<organism evidence="2 3">
    <name type="scientific">Streptomyces lasiicapitis</name>
    <dbReference type="NCBI Taxonomy" id="1923961"/>
    <lineage>
        <taxon>Bacteria</taxon>
        <taxon>Bacillati</taxon>
        <taxon>Actinomycetota</taxon>
        <taxon>Actinomycetes</taxon>
        <taxon>Kitasatosporales</taxon>
        <taxon>Streptomycetaceae</taxon>
        <taxon>Streptomyces</taxon>
    </lineage>
</organism>
<keyword evidence="3" id="KW-1185">Reference proteome</keyword>
<feature type="region of interest" description="Disordered" evidence="1">
    <location>
        <begin position="729"/>
        <end position="750"/>
    </location>
</feature>
<dbReference type="EMBL" id="BMNG01000009">
    <property type="protein sequence ID" value="GGO47822.1"/>
    <property type="molecule type" value="Genomic_DNA"/>
</dbReference>